<dbReference type="InterPro" id="IPR008331">
    <property type="entry name" value="Ferritin_DPS_dom"/>
</dbReference>
<proteinExistence type="inferred from homology"/>
<feature type="coiled-coil region" evidence="3">
    <location>
        <begin position="129"/>
        <end position="163"/>
    </location>
</feature>
<dbReference type="PRINTS" id="PR01346">
    <property type="entry name" value="HELNAPAPROT"/>
</dbReference>
<comment type="similarity">
    <text evidence="1 2">Belongs to the Dps family.</text>
</comment>
<evidence type="ECO:0000313" key="7">
    <source>
        <dbReference type="Proteomes" id="UP000007523"/>
    </source>
</evidence>
<evidence type="ECO:0000256" key="4">
    <source>
        <dbReference type="SAM" id="MobiDB-lite"/>
    </source>
</evidence>
<evidence type="ECO:0000256" key="1">
    <source>
        <dbReference type="ARBA" id="ARBA00009497"/>
    </source>
</evidence>
<dbReference type="PANTHER" id="PTHR42932:SF1">
    <property type="entry name" value="GENERAL STRESS PROTEIN 20U"/>
    <property type="match status" value="1"/>
</dbReference>
<dbReference type="HOGENOM" id="CLU_098183_2_2_9"/>
<dbReference type="SUPFAM" id="SSF47240">
    <property type="entry name" value="Ferritin-like"/>
    <property type="match status" value="1"/>
</dbReference>
<dbReference type="PANTHER" id="PTHR42932">
    <property type="entry name" value="GENERAL STRESS PROTEIN 20U"/>
    <property type="match status" value="1"/>
</dbReference>
<feature type="compositionally biased region" description="Basic and acidic residues" evidence="4">
    <location>
        <begin position="1"/>
        <end position="31"/>
    </location>
</feature>
<evidence type="ECO:0000256" key="2">
    <source>
        <dbReference type="RuleBase" id="RU003875"/>
    </source>
</evidence>
<dbReference type="InterPro" id="IPR009078">
    <property type="entry name" value="Ferritin-like_SF"/>
</dbReference>
<keyword evidence="7" id="KW-1185">Reference proteome</keyword>
<keyword evidence="3" id="KW-0175">Coiled coil</keyword>
<dbReference type="InterPro" id="IPR012347">
    <property type="entry name" value="Ferritin-like"/>
</dbReference>
<dbReference type="Pfam" id="PF00210">
    <property type="entry name" value="Ferritin"/>
    <property type="match status" value="1"/>
</dbReference>
<dbReference type="GO" id="GO:0008199">
    <property type="term" value="F:ferric iron binding"/>
    <property type="evidence" value="ECO:0007669"/>
    <property type="project" value="InterPro"/>
</dbReference>
<sequence length="192" mass="21812">MAKVLEKDKELKEKASEKASSEKASSEKASKESSSSRSSSKSGQDSELLSLLNQQIANWAVLHMKIHQHHWYVKGPNFFPLHVKFQELYEEASLTLDELAERLLAVGGQPVSTSKEIARAATIEEHEPLETAEEMVRSLRDDYKQLIEETGEAMELAEEEKDEGTHDMLLELKTKLEKHVWMLNAHLGREVE</sequence>
<dbReference type="EMBL" id="CP003235">
    <property type="protein sequence ID" value="AFC33442.1"/>
    <property type="molecule type" value="Genomic_DNA"/>
</dbReference>
<feature type="region of interest" description="Disordered" evidence="4">
    <location>
        <begin position="1"/>
        <end position="45"/>
    </location>
</feature>
<dbReference type="Proteomes" id="UP000007523">
    <property type="component" value="Chromosome"/>
</dbReference>
<dbReference type="InterPro" id="IPR002177">
    <property type="entry name" value="DPS_DNA-bd"/>
</dbReference>
<gene>
    <name evidence="6" type="ORF">PM3016_6842</name>
</gene>
<protein>
    <submittedName>
        <fullName evidence="6">Starvation-induced protein controlled by sigma-B</fullName>
    </submittedName>
</protein>
<organism evidence="6 7">
    <name type="scientific">Paenibacillus mucilaginosus 3016</name>
    <dbReference type="NCBI Taxonomy" id="1116391"/>
    <lineage>
        <taxon>Bacteria</taxon>
        <taxon>Bacillati</taxon>
        <taxon>Bacillota</taxon>
        <taxon>Bacilli</taxon>
        <taxon>Bacillales</taxon>
        <taxon>Paenibacillaceae</taxon>
        <taxon>Paenibacillus</taxon>
    </lineage>
</organism>
<dbReference type="CDD" id="cd01043">
    <property type="entry name" value="DPS"/>
    <property type="match status" value="1"/>
</dbReference>
<name>H6NPT6_9BACL</name>
<dbReference type="AlphaFoldDB" id="H6NPT6"/>
<evidence type="ECO:0000256" key="3">
    <source>
        <dbReference type="SAM" id="Coils"/>
    </source>
</evidence>
<feature type="domain" description="Ferritin/DPS" evidence="5">
    <location>
        <begin position="51"/>
        <end position="188"/>
    </location>
</feature>
<dbReference type="Gene3D" id="1.20.1260.10">
    <property type="match status" value="1"/>
</dbReference>
<reference evidence="6 7" key="1">
    <citation type="journal article" date="2012" name="J. Bacteriol.">
        <title>Complete Genome Sequence of Paenibacillus mucilaginosus 3016, a Bacterium Functional as Microbial Fertilizer.</title>
        <authorList>
            <person name="Ma M."/>
            <person name="Wang Z."/>
            <person name="Li L."/>
            <person name="Jiang X."/>
            <person name="Guan D."/>
            <person name="Cao F."/>
            <person name="Chen H."/>
            <person name="Wang X."/>
            <person name="Shen D."/>
            <person name="Du B."/>
            <person name="Li J."/>
        </authorList>
    </citation>
    <scope>NUCLEOTIDE SEQUENCE [LARGE SCALE GENOMIC DNA]</scope>
    <source>
        <strain evidence="6 7">3016</strain>
    </source>
</reference>
<feature type="compositionally biased region" description="Low complexity" evidence="4">
    <location>
        <begin position="32"/>
        <end position="42"/>
    </location>
</feature>
<evidence type="ECO:0000313" key="6">
    <source>
        <dbReference type="EMBL" id="AFC33442.1"/>
    </source>
</evidence>
<accession>H6NPT6</accession>
<dbReference type="KEGG" id="pmq:PM3016_6842"/>
<dbReference type="STRING" id="1116391.PM3016_6842"/>
<dbReference type="RefSeq" id="WP_014372450.1">
    <property type="nucleotide sequence ID" value="NC_016935.1"/>
</dbReference>
<evidence type="ECO:0000259" key="5">
    <source>
        <dbReference type="Pfam" id="PF00210"/>
    </source>
</evidence>